<keyword evidence="1" id="KW-0472">Membrane</keyword>
<accession>A0A916SHZ0</accession>
<organism evidence="2 3">
    <name type="scientific">Conyzicola nivalis</name>
    <dbReference type="NCBI Taxonomy" id="1477021"/>
    <lineage>
        <taxon>Bacteria</taxon>
        <taxon>Bacillati</taxon>
        <taxon>Actinomycetota</taxon>
        <taxon>Actinomycetes</taxon>
        <taxon>Micrococcales</taxon>
        <taxon>Microbacteriaceae</taxon>
        <taxon>Conyzicola</taxon>
    </lineage>
</organism>
<reference evidence="2" key="1">
    <citation type="journal article" date="2014" name="Int. J. Syst. Evol. Microbiol.">
        <title>Complete genome sequence of Corynebacterium casei LMG S-19264T (=DSM 44701T), isolated from a smear-ripened cheese.</title>
        <authorList>
            <consortium name="US DOE Joint Genome Institute (JGI-PGF)"/>
            <person name="Walter F."/>
            <person name="Albersmeier A."/>
            <person name="Kalinowski J."/>
            <person name="Ruckert C."/>
        </authorList>
    </citation>
    <scope>NUCLEOTIDE SEQUENCE</scope>
    <source>
        <strain evidence="2">CGMCC 1.12813</strain>
    </source>
</reference>
<evidence type="ECO:0000256" key="1">
    <source>
        <dbReference type="SAM" id="Phobius"/>
    </source>
</evidence>
<keyword evidence="3" id="KW-1185">Reference proteome</keyword>
<gene>
    <name evidence="2" type="ORF">GCM10010979_14530</name>
</gene>
<evidence type="ECO:0000313" key="3">
    <source>
        <dbReference type="Proteomes" id="UP000606922"/>
    </source>
</evidence>
<name>A0A916SHZ0_9MICO</name>
<dbReference type="EMBL" id="BMGB01000001">
    <property type="protein sequence ID" value="GGB01099.1"/>
    <property type="molecule type" value="Genomic_DNA"/>
</dbReference>
<keyword evidence="1" id="KW-0812">Transmembrane</keyword>
<feature type="transmembrane region" description="Helical" evidence="1">
    <location>
        <begin position="72"/>
        <end position="91"/>
    </location>
</feature>
<keyword evidence="1" id="KW-1133">Transmembrane helix</keyword>
<dbReference type="AlphaFoldDB" id="A0A916SHZ0"/>
<dbReference type="Proteomes" id="UP000606922">
    <property type="component" value="Unassembled WGS sequence"/>
</dbReference>
<comment type="caution">
    <text evidence="2">The sequence shown here is derived from an EMBL/GenBank/DDBJ whole genome shotgun (WGS) entry which is preliminary data.</text>
</comment>
<reference evidence="2" key="2">
    <citation type="submission" date="2020-09" db="EMBL/GenBank/DDBJ databases">
        <authorList>
            <person name="Sun Q."/>
            <person name="Zhou Y."/>
        </authorList>
    </citation>
    <scope>NUCLEOTIDE SEQUENCE</scope>
    <source>
        <strain evidence="2">CGMCC 1.12813</strain>
    </source>
</reference>
<evidence type="ECO:0000313" key="2">
    <source>
        <dbReference type="EMBL" id="GGB01099.1"/>
    </source>
</evidence>
<proteinExistence type="predicted"/>
<feature type="transmembrane region" description="Helical" evidence="1">
    <location>
        <begin position="7"/>
        <end position="25"/>
    </location>
</feature>
<feature type="transmembrane region" description="Helical" evidence="1">
    <location>
        <begin position="37"/>
        <end position="60"/>
    </location>
</feature>
<feature type="transmembrane region" description="Helical" evidence="1">
    <location>
        <begin position="97"/>
        <end position="116"/>
    </location>
</feature>
<sequence length="166" mass="18320">MVLRRALYYWQFIGALALPIWVLIGRGIVQADQGWDFVFYLVVCPVLCLVMLAVAGLTVARKSVRVARAVSWQDAAIVGVWHLSIITYGFLAFSGLAIVIVLVSVIAFWNAVWLLFRETRSRVKEALSLGPIDGGTYVADSYDPAVDQGRVIIINPDGSREDPPAR</sequence>
<dbReference type="RefSeq" id="WP_188509981.1">
    <property type="nucleotide sequence ID" value="NZ_BMGB01000001.1"/>
</dbReference>
<protein>
    <submittedName>
        <fullName evidence="2">Uncharacterized protein</fullName>
    </submittedName>
</protein>